<dbReference type="Proteomes" id="UP000184447">
    <property type="component" value="Unassembled WGS sequence"/>
</dbReference>
<evidence type="ECO:0000313" key="4">
    <source>
        <dbReference type="EMBL" id="SHH78983.1"/>
    </source>
</evidence>
<dbReference type="OrthoDB" id="1924619at2"/>
<dbReference type="InterPro" id="IPR013784">
    <property type="entry name" value="Carb-bd-like_fold"/>
</dbReference>
<dbReference type="RefSeq" id="WP_073338768.1">
    <property type="nucleotide sequence ID" value="NZ_FQXM01000013.1"/>
</dbReference>
<name>A0A1M5VVM2_9CLOT</name>
<sequence length="285" mass="30856">MSDLYKLGQSVPGDIKSVGEEIKLDVQLEENPQLETGTVKGTISDAEGPIEGVLIKIMDSEHNPLYHDVSKADGTYTISEIAPGSSYHFYAIKDGYLLKEETNFTIAKGQIIVKNSTLEVDPAAAYSTITAHVKDEEGNPIEDLTATLIKMESAVEIPKETTLTNEYGQFIFTNVEQGDYIVRTVKQGYVTTNIEVKISKDSTIVNLEEVVPTSPVESLGTVNGIITDSNGATVAGAGVILYKVSGTDTNPIYTPIKYTKTSDSGVYLFGEVPKGKYIIKSNKEA</sequence>
<dbReference type="STRING" id="1121316.SAMN02745207_02509"/>
<keyword evidence="3" id="KW-0732">Signal</keyword>
<evidence type="ECO:0000256" key="2">
    <source>
        <dbReference type="ARBA" id="ARBA00022525"/>
    </source>
</evidence>
<evidence type="ECO:0000256" key="1">
    <source>
        <dbReference type="ARBA" id="ARBA00007257"/>
    </source>
</evidence>
<accession>A0A1M5VVM2</accession>
<evidence type="ECO:0000256" key="3">
    <source>
        <dbReference type="ARBA" id="ARBA00022729"/>
    </source>
</evidence>
<dbReference type="SUPFAM" id="SSF49452">
    <property type="entry name" value="Starch-binding domain-like"/>
    <property type="match status" value="3"/>
</dbReference>
<dbReference type="Gene3D" id="2.60.40.10">
    <property type="entry name" value="Immunoglobulins"/>
    <property type="match status" value="1"/>
</dbReference>
<dbReference type="InterPro" id="IPR013783">
    <property type="entry name" value="Ig-like_fold"/>
</dbReference>
<keyword evidence="2" id="KW-0964">Secreted</keyword>
<gene>
    <name evidence="4" type="ORF">SAMN02745207_02509</name>
</gene>
<dbReference type="PANTHER" id="PTHR36108:SF13">
    <property type="entry name" value="COLOSSIN-B-RELATED"/>
    <property type="match status" value="1"/>
</dbReference>
<dbReference type="PANTHER" id="PTHR36108">
    <property type="entry name" value="COLOSSIN-B-RELATED"/>
    <property type="match status" value="1"/>
</dbReference>
<dbReference type="GO" id="GO:0030246">
    <property type="term" value="F:carbohydrate binding"/>
    <property type="evidence" value="ECO:0007669"/>
    <property type="project" value="InterPro"/>
</dbReference>
<protein>
    <submittedName>
        <fullName evidence="4">Ig-like domain (Group 1)</fullName>
    </submittedName>
</protein>
<reference evidence="4 5" key="1">
    <citation type="submission" date="2016-11" db="EMBL/GenBank/DDBJ databases">
        <authorList>
            <person name="Jaros S."/>
            <person name="Januszkiewicz K."/>
            <person name="Wedrychowicz H."/>
        </authorList>
    </citation>
    <scope>NUCLEOTIDE SEQUENCE [LARGE SCALE GENOMIC DNA]</scope>
    <source>
        <strain evidence="4 5">DSM 8605</strain>
    </source>
</reference>
<dbReference type="Gene3D" id="2.60.40.1120">
    <property type="entry name" value="Carboxypeptidase-like, regulatory domain"/>
    <property type="match status" value="2"/>
</dbReference>
<keyword evidence="5" id="KW-1185">Reference proteome</keyword>
<dbReference type="EMBL" id="FQXM01000013">
    <property type="protein sequence ID" value="SHH78983.1"/>
    <property type="molecule type" value="Genomic_DNA"/>
</dbReference>
<dbReference type="AlphaFoldDB" id="A0A1M5VVM2"/>
<evidence type="ECO:0000313" key="5">
    <source>
        <dbReference type="Proteomes" id="UP000184447"/>
    </source>
</evidence>
<proteinExistence type="inferred from homology"/>
<organism evidence="4 5">
    <name type="scientific">Clostridium grantii DSM 8605</name>
    <dbReference type="NCBI Taxonomy" id="1121316"/>
    <lineage>
        <taxon>Bacteria</taxon>
        <taxon>Bacillati</taxon>
        <taxon>Bacillota</taxon>
        <taxon>Clostridia</taxon>
        <taxon>Eubacteriales</taxon>
        <taxon>Clostridiaceae</taxon>
        <taxon>Clostridium</taxon>
    </lineage>
</organism>
<comment type="similarity">
    <text evidence="1">Belongs to the serine-aspartate repeat-containing protein (SDr) family.</text>
</comment>
<dbReference type="Pfam" id="PF13620">
    <property type="entry name" value="CarboxypepD_reg"/>
    <property type="match status" value="2"/>
</dbReference>